<evidence type="ECO:0000256" key="1">
    <source>
        <dbReference type="SAM" id="Coils"/>
    </source>
</evidence>
<proteinExistence type="predicted"/>
<dbReference type="PANTHER" id="PTHR34479">
    <property type="entry name" value="COILED-COIL DOMAIN-CONTAINING PROTEIN 30"/>
    <property type="match status" value="1"/>
</dbReference>
<keyword evidence="1" id="KW-0175">Coiled coil</keyword>
<dbReference type="PANTHER" id="PTHR34479:SF1">
    <property type="entry name" value="COILED-COIL DOMAIN-CONTAINING PROTEIN 30"/>
    <property type="match status" value="1"/>
</dbReference>
<dbReference type="InterPro" id="IPR052825">
    <property type="entry name" value="CCD-Prefoldin_beta-like"/>
</dbReference>
<accession>A0ABM0QSN9</accession>
<dbReference type="GeneID" id="103590835"/>
<evidence type="ECO:0000256" key="2">
    <source>
        <dbReference type="SAM" id="MobiDB-lite"/>
    </source>
</evidence>
<dbReference type="InterPro" id="IPR031476">
    <property type="entry name" value="DUF4686"/>
</dbReference>
<sequence>KLLQQNVNELQSQVRTLQDKENQMKMTSSQQQSRIQHQETLLKELENEKRKSDEHIKSNQELSDQLSGLQQEKEALCQEYGQFLKQLDAYRRNYNKKRHQHKAKLQKVKDRLVHEVEVRDKRIKQLEDDIVTLQQQVEKEKACQDEVSAQNDILQLEKRKLLEQLTEQEELIYGNKWRISSFQSRVLFLDRENKQLQENSLRLKQQVDLLEYIIRSIQNRRGEETTISVIPEFKGLSKMLPLPNSSFSGKTLVESVGSLQETEEHKSEEAMAVPKSSESLSCSLNSDTGYINMASLKETHSIQEQKQKSEL</sequence>
<feature type="region of interest" description="Disordered" evidence="2">
    <location>
        <begin position="258"/>
        <end position="281"/>
    </location>
</feature>
<dbReference type="RefSeq" id="XP_008571380.1">
    <property type="nucleotide sequence ID" value="XM_008573158.1"/>
</dbReference>
<name>A0ABM0QSN9_GALVR</name>
<keyword evidence="3" id="KW-1185">Reference proteome</keyword>
<evidence type="ECO:0000313" key="4">
    <source>
        <dbReference type="RefSeq" id="XP_008571380.1"/>
    </source>
</evidence>
<gene>
    <name evidence="4" type="primary">CCDC30</name>
</gene>
<dbReference type="Proteomes" id="UP000694923">
    <property type="component" value="Unplaced"/>
</dbReference>
<feature type="non-terminal residue" evidence="4">
    <location>
        <position position="1"/>
    </location>
</feature>
<evidence type="ECO:0000313" key="3">
    <source>
        <dbReference type="Proteomes" id="UP000694923"/>
    </source>
</evidence>
<protein>
    <submittedName>
        <fullName evidence="4">Coiled-coil domain-containing protein 30</fullName>
    </submittedName>
</protein>
<feature type="coiled-coil region" evidence="1">
    <location>
        <begin position="3"/>
        <end position="206"/>
    </location>
</feature>
<dbReference type="Pfam" id="PF15742">
    <property type="entry name" value="DUF4686"/>
    <property type="match status" value="1"/>
</dbReference>
<reference evidence="4" key="1">
    <citation type="submission" date="2025-08" db="UniProtKB">
        <authorList>
            <consortium name="RefSeq"/>
        </authorList>
    </citation>
    <scope>IDENTIFICATION</scope>
</reference>
<organism evidence="3 4">
    <name type="scientific">Galeopterus variegatus</name>
    <name type="common">Malayan flying lemur</name>
    <name type="synonym">Cynocephalus variegatus</name>
    <dbReference type="NCBI Taxonomy" id="482537"/>
    <lineage>
        <taxon>Eukaryota</taxon>
        <taxon>Metazoa</taxon>
        <taxon>Chordata</taxon>
        <taxon>Craniata</taxon>
        <taxon>Vertebrata</taxon>
        <taxon>Euteleostomi</taxon>
        <taxon>Mammalia</taxon>
        <taxon>Eutheria</taxon>
        <taxon>Euarchontoglires</taxon>
        <taxon>Dermoptera</taxon>
        <taxon>Cynocephalidae</taxon>
        <taxon>Galeopterus</taxon>
    </lineage>
</organism>